<name>G0TT38_TRYVY</name>
<feature type="region of interest" description="Disordered" evidence="1">
    <location>
        <begin position="477"/>
        <end position="496"/>
    </location>
</feature>
<protein>
    <submittedName>
        <fullName evidence="2">Uncharacterized protein</fullName>
    </submittedName>
</protein>
<dbReference type="VEuPathDB" id="TriTrypDB:TvY486_0303055"/>
<reference evidence="2" key="1">
    <citation type="journal article" date="2012" name="Proc. Natl. Acad. Sci. U.S.A.">
        <title>Antigenic diversity is generated by distinct evolutionary mechanisms in African trypanosome species.</title>
        <authorList>
            <person name="Jackson A.P."/>
            <person name="Berry A."/>
            <person name="Aslett M."/>
            <person name="Allison H.C."/>
            <person name="Burton P."/>
            <person name="Vavrova-Anderson J."/>
            <person name="Brown R."/>
            <person name="Browne H."/>
            <person name="Corton N."/>
            <person name="Hauser H."/>
            <person name="Gamble J."/>
            <person name="Gilderthorp R."/>
            <person name="Marcello L."/>
            <person name="McQuillan J."/>
            <person name="Otto T.D."/>
            <person name="Quail M.A."/>
            <person name="Sanders M.J."/>
            <person name="van Tonder A."/>
            <person name="Ginger M.L."/>
            <person name="Field M.C."/>
            <person name="Barry J.D."/>
            <person name="Hertz-Fowler C."/>
            <person name="Berriman M."/>
        </authorList>
    </citation>
    <scope>NUCLEOTIDE SEQUENCE</scope>
    <source>
        <strain evidence="2">Y486</strain>
    </source>
</reference>
<proteinExistence type="predicted"/>
<dbReference type="OMA" id="ALCEWCE"/>
<evidence type="ECO:0000313" key="2">
    <source>
        <dbReference type="EMBL" id="CCC47119.1"/>
    </source>
</evidence>
<evidence type="ECO:0000256" key="1">
    <source>
        <dbReference type="SAM" id="MobiDB-lite"/>
    </source>
</evidence>
<dbReference type="AlphaFoldDB" id="G0TT38"/>
<sequence length="537" mass="60274">MGSLRCSSLLGGLRQQTSPCQGKQHSTPLVLRSSAKQATFLSLEYVEELLGHARRVENERDLLDLPLPQSYESTEMLSCIVQESRFLECWPRLRSSIDEDQSSSSMSPSYLLRTGVLRALDFSMLNLTNLDNDMALVLGRDVVRPMQLLSGVAEEPLFYRVAAQEDLRQMALCEWCEGLLFFSLNRGFSALQTQCVLLSAMHLLAALAGMGAGAAASDSEVEELCTRVLGDLLVEQACILPRKTYAERVVVKEVVYEEKDAEFVAAIEAKLMKEKNKRQQQQLRDTLAKAPVIKRSRQETVREKVMVDVSVGPYFSLPEAARVLNYFSTTVVRHWRLFHFLLTESQPIDAEEITVEQCDSFPFCVPPLTEFLREDTHALEAERQAVFSECEVAINASFEEEFLLPVSELKQQCNEELRLIEEEMEQRERSNLENALTPGDYTRVVRGFALRLEKLAERNEAVGEIEISSVPEISVARSNGKKRSGNGKSSAAVATLHDSPTVAPAVTAFMISEVESRVEKIERAVEGLKEKPKKQRS</sequence>
<organism evidence="2">
    <name type="scientific">Trypanosoma vivax (strain Y486)</name>
    <dbReference type="NCBI Taxonomy" id="1055687"/>
    <lineage>
        <taxon>Eukaryota</taxon>
        <taxon>Discoba</taxon>
        <taxon>Euglenozoa</taxon>
        <taxon>Kinetoplastea</taxon>
        <taxon>Metakinetoplastina</taxon>
        <taxon>Trypanosomatida</taxon>
        <taxon>Trypanosomatidae</taxon>
        <taxon>Trypanosoma</taxon>
        <taxon>Duttonella</taxon>
    </lineage>
</organism>
<gene>
    <name evidence="2" type="ORF">TVY486_0303055</name>
</gene>
<dbReference type="EMBL" id="HE573019">
    <property type="protein sequence ID" value="CCC47119.1"/>
    <property type="molecule type" value="Genomic_DNA"/>
</dbReference>
<accession>G0TT38</accession>